<dbReference type="RefSeq" id="WP_087074772.1">
    <property type="nucleotide sequence ID" value="NZ_CP020809.1"/>
</dbReference>
<gene>
    <name evidence="2" type="ORF">BTO20_07825</name>
</gene>
<protein>
    <recommendedName>
        <fullName evidence="1">(S)-ureidoglycine aminohydrolase cupin domain-containing protein</fullName>
    </recommendedName>
</protein>
<organism evidence="2 3">
    <name type="scientific">Mycobacterium dioxanotrophicus</name>
    <dbReference type="NCBI Taxonomy" id="482462"/>
    <lineage>
        <taxon>Bacteria</taxon>
        <taxon>Bacillati</taxon>
        <taxon>Actinomycetota</taxon>
        <taxon>Actinomycetes</taxon>
        <taxon>Mycobacteriales</taxon>
        <taxon>Mycobacteriaceae</taxon>
        <taxon>Mycobacterium</taxon>
    </lineage>
</organism>
<name>A0A1Y0C052_9MYCO</name>
<dbReference type="InterPro" id="IPR011051">
    <property type="entry name" value="RmlC_Cupin_sf"/>
</dbReference>
<dbReference type="InterPro" id="IPR008579">
    <property type="entry name" value="UGlyAH_Cupin_dom"/>
</dbReference>
<dbReference type="SUPFAM" id="SSF51182">
    <property type="entry name" value="RmlC-like cupins"/>
    <property type="match status" value="1"/>
</dbReference>
<dbReference type="KEGG" id="mdx:BTO20_07825"/>
<evidence type="ECO:0000259" key="1">
    <source>
        <dbReference type="Pfam" id="PF05899"/>
    </source>
</evidence>
<dbReference type="InterPro" id="IPR014710">
    <property type="entry name" value="RmlC-like_jellyroll"/>
</dbReference>
<sequence>MPSLTHLQNVIALDNLEPTGQRPGADAGDPQLTTLGVPSGTEALTGVWECEPGGWPVVNRPNTEVCYILSGKVRITDEESGRVVEVGAGDFLLLPPGWTGRWDVTETVRKVYAIF</sequence>
<feature type="domain" description="(S)-ureidoglycine aminohydrolase cupin" evidence="1">
    <location>
        <begin position="44"/>
        <end position="112"/>
    </location>
</feature>
<dbReference type="PANTHER" id="PTHR40943">
    <property type="entry name" value="CYTOPLASMIC PROTEIN-RELATED"/>
    <property type="match status" value="1"/>
</dbReference>
<dbReference type="OrthoDB" id="9799053at2"/>
<reference evidence="2 3" key="1">
    <citation type="submission" date="2017-04" db="EMBL/GenBank/DDBJ databases">
        <title>Whole Genome Sequence of 1,4-Dioxane Degrading Bacterium Mycobacterium dioxanotrophicus PH-06.</title>
        <authorList>
            <person name="He Y."/>
        </authorList>
    </citation>
    <scope>NUCLEOTIDE SEQUENCE [LARGE SCALE GENOMIC DNA]</scope>
    <source>
        <strain evidence="2 3">PH-06</strain>
    </source>
</reference>
<dbReference type="Proteomes" id="UP000195331">
    <property type="component" value="Chromosome"/>
</dbReference>
<accession>A0A1Y0C052</accession>
<dbReference type="PANTHER" id="PTHR40943:SF1">
    <property type="entry name" value="CYTOPLASMIC PROTEIN"/>
    <property type="match status" value="1"/>
</dbReference>
<dbReference type="Pfam" id="PF05899">
    <property type="entry name" value="Cupin_3"/>
    <property type="match status" value="1"/>
</dbReference>
<dbReference type="Gene3D" id="2.60.120.10">
    <property type="entry name" value="Jelly Rolls"/>
    <property type="match status" value="1"/>
</dbReference>
<dbReference type="EMBL" id="CP020809">
    <property type="protein sequence ID" value="ART68495.1"/>
    <property type="molecule type" value="Genomic_DNA"/>
</dbReference>
<proteinExistence type="predicted"/>
<keyword evidence="3" id="KW-1185">Reference proteome</keyword>
<evidence type="ECO:0000313" key="2">
    <source>
        <dbReference type="EMBL" id="ART68495.1"/>
    </source>
</evidence>
<dbReference type="AlphaFoldDB" id="A0A1Y0C052"/>
<dbReference type="CDD" id="cd02227">
    <property type="entry name" value="cupin_TM1112-like"/>
    <property type="match status" value="1"/>
</dbReference>
<evidence type="ECO:0000313" key="3">
    <source>
        <dbReference type="Proteomes" id="UP000195331"/>
    </source>
</evidence>